<dbReference type="GO" id="GO:0009055">
    <property type="term" value="F:electron transfer activity"/>
    <property type="evidence" value="ECO:0007669"/>
    <property type="project" value="InterPro"/>
</dbReference>
<evidence type="ECO:0000256" key="6">
    <source>
        <dbReference type="ARBA" id="ARBA00023008"/>
    </source>
</evidence>
<proteinExistence type="predicted"/>
<dbReference type="Gene3D" id="2.60.40.420">
    <property type="entry name" value="Cupredoxins - blue copper proteins"/>
    <property type="match status" value="1"/>
</dbReference>
<keyword evidence="5" id="KW-0249">Electron transport</keyword>
<evidence type="ECO:0000256" key="7">
    <source>
        <dbReference type="PIRSR" id="PIRSR602386-1"/>
    </source>
</evidence>
<keyword evidence="2" id="KW-0813">Transport</keyword>
<dbReference type="Pfam" id="PF00127">
    <property type="entry name" value="Copper-bind"/>
    <property type="match status" value="1"/>
</dbReference>
<keyword evidence="11" id="KW-1185">Reference proteome</keyword>
<sequence>MPHSPARSLLRLLTTLLAALSLGALMAGPTAAQSKTFAARTVSMVNFRFVPQTLTVNVGDTVTWINNSGSTHTTTSDALLWDLPVGPGQASRAVPFNTPGTFPYHCTPHAGLGMTGTITVQ</sequence>
<dbReference type="GO" id="GO:0042597">
    <property type="term" value="C:periplasmic space"/>
    <property type="evidence" value="ECO:0007669"/>
    <property type="project" value="UniProtKB-SubCell"/>
</dbReference>
<keyword evidence="4" id="KW-0574">Periplasm</keyword>
<reference evidence="10" key="1">
    <citation type="submission" date="2022-06" db="EMBL/GenBank/DDBJ databases">
        <title>WGS of actinobacteria.</title>
        <authorList>
            <person name="Thawai C."/>
        </authorList>
    </citation>
    <scope>NUCLEOTIDE SEQUENCE</scope>
    <source>
        <strain evidence="10">AA8</strain>
    </source>
</reference>
<dbReference type="PRINTS" id="PR00155">
    <property type="entry name" value="AMICYANIN"/>
</dbReference>
<evidence type="ECO:0000256" key="1">
    <source>
        <dbReference type="ARBA" id="ARBA00004418"/>
    </source>
</evidence>
<evidence type="ECO:0000313" key="11">
    <source>
        <dbReference type="Proteomes" id="UP001142374"/>
    </source>
</evidence>
<comment type="subcellular location">
    <subcellularLocation>
        <location evidence="1">Periplasm</location>
    </subcellularLocation>
</comment>
<feature type="binding site" evidence="7">
    <location>
        <position position="106"/>
    </location>
    <ligand>
        <name>Cu cation</name>
        <dbReference type="ChEBI" id="CHEBI:23378"/>
    </ligand>
</feature>
<dbReference type="PANTHER" id="PTHR36507">
    <property type="entry name" value="BLL1555 PROTEIN"/>
    <property type="match status" value="1"/>
</dbReference>
<feature type="domain" description="Blue (type 1) copper" evidence="9">
    <location>
        <begin position="85"/>
        <end position="121"/>
    </location>
</feature>
<evidence type="ECO:0000256" key="5">
    <source>
        <dbReference type="ARBA" id="ARBA00022982"/>
    </source>
</evidence>
<dbReference type="InterPro" id="IPR000923">
    <property type="entry name" value="BlueCu_1"/>
</dbReference>
<dbReference type="InterPro" id="IPR052721">
    <property type="entry name" value="ET_Amicyanin"/>
</dbReference>
<evidence type="ECO:0000259" key="9">
    <source>
        <dbReference type="Pfam" id="PF00127"/>
    </source>
</evidence>
<dbReference type="GO" id="GO:0005507">
    <property type="term" value="F:copper ion binding"/>
    <property type="evidence" value="ECO:0007669"/>
    <property type="project" value="InterPro"/>
</dbReference>
<dbReference type="InterPro" id="IPR002386">
    <property type="entry name" value="Amicyanin/Pseudoazurin"/>
</dbReference>
<keyword evidence="3 7" id="KW-0479">Metal-binding</keyword>
<dbReference type="Proteomes" id="UP001142374">
    <property type="component" value="Unassembled WGS sequence"/>
</dbReference>
<dbReference type="PANTHER" id="PTHR36507:SF1">
    <property type="entry name" value="BLL1555 PROTEIN"/>
    <property type="match status" value="1"/>
</dbReference>
<keyword evidence="6 7" id="KW-0186">Copper</keyword>
<dbReference type="PRINTS" id="PR00156">
    <property type="entry name" value="COPPERBLUE"/>
</dbReference>
<feature type="chain" id="PRO_5040849744" evidence="8">
    <location>
        <begin position="28"/>
        <end position="121"/>
    </location>
</feature>
<dbReference type="SUPFAM" id="SSF49503">
    <property type="entry name" value="Cupredoxins"/>
    <property type="match status" value="1"/>
</dbReference>
<dbReference type="InterPro" id="IPR008972">
    <property type="entry name" value="Cupredoxin"/>
</dbReference>
<dbReference type="RefSeq" id="WP_240976114.1">
    <property type="nucleotide sequence ID" value="NZ_JAATER010000014.1"/>
</dbReference>
<comment type="caution">
    <text evidence="10">The sequence shown here is derived from an EMBL/GenBank/DDBJ whole genome shotgun (WGS) entry which is preliminary data.</text>
</comment>
<dbReference type="EMBL" id="JANIID010000040">
    <property type="protein sequence ID" value="MCQ8774242.1"/>
    <property type="molecule type" value="Genomic_DNA"/>
</dbReference>
<feature type="binding site" evidence="7">
    <location>
        <position position="72"/>
    </location>
    <ligand>
        <name>Cu cation</name>
        <dbReference type="ChEBI" id="CHEBI:23378"/>
    </ligand>
</feature>
<protein>
    <submittedName>
        <fullName evidence="10">Plastocyanin/azurin family copper-binding protein</fullName>
    </submittedName>
</protein>
<dbReference type="AlphaFoldDB" id="A0A9X2LN16"/>
<name>A0A9X2LN16_9ACTN</name>
<evidence type="ECO:0000256" key="4">
    <source>
        <dbReference type="ARBA" id="ARBA00022764"/>
    </source>
</evidence>
<dbReference type="InterPro" id="IPR001235">
    <property type="entry name" value="Copper_blue_Plastocyanin"/>
</dbReference>
<accession>A0A9X2LN16</accession>
<feature type="binding site" evidence="7">
    <location>
        <position position="114"/>
    </location>
    <ligand>
        <name>Cu cation</name>
        <dbReference type="ChEBI" id="CHEBI:23378"/>
    </ligand>
</feature>
<feature type="signal peptide" evidence="8">
    <location>
        <begin position="1"/>
        <end position="27"/>
    </location>
</feature>
<keyword evidence="8" id="KW-0732">Signal</keyword>
<comment type="cofactor">
    <cofactor evidence="7">
        <name>Cu cation</name>
        <dbReference type="ChEBI" id="CHEBI:23378"/>
    </cofactor>
    <text evidence="7">Binds 1 copper ion per subunit.</text>
</comment>
<evidence type="ECO:0000256" key="3">
    <source>
        <dbReference type="ARBA" id="ARBA00022723"/>
    </source>
</evidence>
<organism evidence="10 11">
    <name type="scientific">Streptomyces telluris</name>
    <dbReference type="NCBI Taxonomy" id="2720021"/>
    <lineage>
        <taxon>Bacteria</taxon>
        <taxon>Bacillati</taxon>
        <taxon>Actinomycetota</taxon>
        <taxon>Actinomycetes</taxon>
        <taxon>Kitasatosporales</taxon>
        <taxon>Streptomycetaceae</taxon>
        <taxon>Streptomyces</taxon>
    </lineage>
</organism>
<evidence type="ECO:0000256" key="2">
    <source>
        <dbReference type="ARBA" id="ARBA00022448"/>
    </source>
</evidence>
<evidence type="ECO:0000256" key="8">
    <source>
        <dbReference type="SAM" id="SignalP"/>
    </source>
</evidence>
<gene>
    <name evidence="10" type="ORF">NQU55_31440</name>
</gene>
<feature type="binding site" evidence="7">
    <location>
        <position position="109"/>
    </location>
    <ligand>
        <name>Cu cation</name>
        <dbReference type="ChEBI" id="CHEBI:23378"/>
    </ligand>
</feature>
<evidence type="ECO:0000313" key="10">
    <source>
        <dbReference type="EMBL" id="MCQ8774242.1"/>
    </source>
</evidence>